<evidence type="ECO:0000313" key="1">
    <source>
        <dbReference type="EMBL" id="KAK7081328.1"/>
    </source>
</evidence>
<dbReference type="EMBL" id="JAXCGZ010005289">
    <property type="protein sequence ID" value="KAK7081328.1"/>
    <property type="molecule type" value="Genomic_DNA"/>
</dbReference>
<accession>A0AAN8XJC2</accession>
<comment type="caution">
    <text evidence="1">The sequence shown here is derived from an EMBL/GenBank/DDBJ whole genome shotgun (WGS) entry which is preliminary data.</text>
</comment>
<evidence type="ECO:0000313" key="2">
    <source>
        <dbReference type="Proteomes" id="UP001381693"/>
    </source>
</evidence>
<dbReference type="Proteomes" id="UP001381693">
    <property type="component" value="Unassembled WGS sequence"/>
</dbReference>
<dbReference type="AlphaFoldDB" id="A0AAN8XJC2"/>
<proteinExistence type="predicted"/>
<gene>
    <name evidence="1" type="ORF">SK128_018647</name>
</gene>
<name>A0AAN8XJC2_HALRR</name>
<feature type="non-terminal residue" evidence="1">
    <location>
        <position position="1"/>
    </location>
</feature>
<sequence length="90" mass="10476">RFCKGLDAECDHHHRKFTGLQWQRILEMVAYRVNSTLLLPDGPDPLELQPVTGNYILFPHGQHSHLQPQETITKDLWSMLNLVQQRAQAF</sequence>
<reference evidence="1 2" key="1">
    <citation type="submission" date="2023-11" db="EMBL/GenBank/DDBJ databases">
        <title>Halocaridina rubra genome assembly.</title>
        <authorList>
            <person name="Smith C."/>
        </authorList>
    </citation>
    <scope>NUCLEOTIDE SEQUENCE [LARGE SCALE GENOMIC DNA]</scope>
    <source>
        <strain evidence="1">EP-1</strain>
        <tissue evidence="1">Whole</tissue>
    </source>
</reference>
<protein>
    <submittedName>
        <fullName evidence="1">Uncharacterized protein</fullName>
    </submittedName>
</protein>
<keyword evidence="2" id="KW-1185">Reference proteome</keyword>
<organism evidence="1 2">
    <name type="scientific">Halocaridina rubra</name>
    <name type="common">Hawaiian red shrimp</name>
    <dbReference type="NCBI Taxonomy" id="373956"/>
    <lineage>
        <taxon>Eukaryota</taxon>
        <taxon>Metazoa</taxon>
        <taxon>Ecdysozoa</taxon>
        <taxon>Arthropoda</taxon>
        <taxon>Crustacea</taxon>
        <taxon>Multicrustacea</taxon>
        <taxon>Malacostraca</taxon>
        <taxon>Eumalacostraca</taxon>
        <taxon>Eucarida</taxon>
        <taxon>Decapoda</taxon>
        <taxon>Pleocyemata</taxon>
        <taxon>Caridea</taxon>
        <taxon>Atyoidea</taxon>
        <taxon>Atyidae</taxon>
        <taxon>Halocaridina</taxon>
    </lineage>
</organism>